<dbReference type="GO" id="GO:0009847">
    <property type="term" value="P:spore germination"/>
    <property type="evidence" value="ECO:0007669"/>
    <property type="project" value="InterPro"/>
</dbReference>
<evidence type="ECO:0000256" key="6">
    <source>
        <dbReference type="ARBA" id="ARBA00023139"/>
    </source>
</evidence>
<evidence type="ECO:0000256" key="7">
    <source>
        <dbReference type="ARBA" id="ARBA00023288"/>
    </source>
</evidence>
<evidence type="ECO:0000259" key="8">
    <source>
        <dbReference type="Pfam" id="PF05504"/>
    </source>
</evidence>
<dbReference type="InterPro" id="IPR057336">
    <property type="entry name" value="GerAC_N"/>
</dbReference>
<keyword evidence="11" id="KW-1185">Reference proteome</keyword>
<dbReference type="InterPro" id="IPR046953">
    <property type="entry name" value="Spore_GerAC-like_C"/>
</dbReference>
<comment type="subcellular location">
    <subcellularLocation>
        <location evidence="1">Membrane</location>
        <topology evidence="1">Lipid-anchor</topology>
    </subcellularLocation>
</comment>
<evidence type="ECO:0000259" key="9">
    <source>
        <dbReference type="Pfam" id="PF25198"/>
    </source>
</evidence>
<organism evidence="10 11">
    <name type="scientific">Cytobacillus solani</name>
    <dbReference type="NCBI Taxonomy" id="1637975"/>
    <lineage>
        <taxon>Bacteria</taxon>
        <taxon>Bacillati</taxon>
        <taxon>Bacillota</taxon>
        <taxon>Bacilli</taxon>
        <taxon>Bacillales</taxon>
        <taxon>Bacillaceae</taxon>
        <taxon>Cytobacillus</taxon>
    </lineage>
</organism>
<accession>A0A0Q3QTT3</accession>
<sequence length="355" mass="40826">MKKLFFIPIFLMLFTTGCVPKSIIDDINIEAASAFDELEDDTFIGTVLIQEYLPDQSTENKTFTATANLRRDLLLNIQRQSSEPLHLGGLMVTIFGDKLADRGIIDFVDNYQRDPSIGARNFLATSSGSALQILKGEYGPRGNSDYLNNLIEHNMRYRDLPETNLHIFIRDYYTKGKDPYLPELRQINNKEVEISGLSLFKKDREVHVLPTEKMFFFKLLADRHSNGSFKVDLGIDKEAEIKSIASKRKIKLSKKYPSQVVIHIKIKGVIPEYTGDKITPQIVKEVEKALEKEVNKECLSLVKQFQEQGIDPIGFGFYHRKQIRGYDFKKWEEDYKRLTFKIKTDVNIVETGVVE</sequence>
<proteinExistence type="inferred from homology"/>
<comment type="caution">
    <text evidence="10">The sequence shown here is derived from an EMBL/GenBank/DDBJ whole genome shotgun (WGS) entry which is preliminary data.</text>
</comment>
<dbReference type="InterPro" id="IPR038501">
    <property type="entry name" value="Spore_GerAC_C_sf"/>
</dbReference>
<evidence type="ECO:0000313" key="11">
    <source>
        <dbReference type="Proteomes" id="UP000050996"/>
    </source>
</evidence>
<protein>
    <submittedName>
        <fullName evidence="10">Spore gernimation protein</fullName>
    </submittedName>
</protein>
<reference evidence="10 11" key="1">
    <citation type="submission" date="2015-09" db="EMBL/GenBank/DDBJ databases">
        <title>Genome sequencing project for genomic taxonomy and phylogenomics of Bacillus-like bacteria.</title>
        <authorList>
            <person name="Liu B."/>
            <person name="Wang J."/>
            <person name="Zhu Y."/>
            <person name="Liu G."/>
            <person name="Chen Q."/>
            <person name="Chen Z."/>
            <person name="Lan J."/>
            <person name="Che J."/>
            <person name="Ge C."/>
            <person name="Shi H."/>
            <person name="Pan Z."/>
            <person name="Liu X."/>
        </authorList>
    </citation>
    <scope>NUCLEOTIDE SEQUENCE [LARGE SCALE GENOMIC DNA]</scope>
    <source>
        <strain evidence="10 11">FJAT-18043</strain>
    </source>
</reference>
<evidence type="ECO:0000256" key="1">
    <source>
        <dbReference type="ARBA" id="ARBA00004635"/>
    </source>
</evidence>
<dbReference type="PANTHER" id="PTHR35789:SF1">
    <property type="entry name" value="SPORE GERMINATION PROTEIN B3"/>
    <property type="match status" value="1"/>
</dbReference>
<feature type="domain" description="Spore germination GerAC-like C-terminal" evidence="8">
    <location>
        <begin position="195"/>
        <end position="352"/>
    </location>
</feature>
<keyword evidence="3" id="KW-0309">Germination</keyword>
<evidence type="ECO:0000256" key="5">
    <source>
        <dbReference type="ARBA" id="ARBA00023136"/>
    </source>
</evidence>
<name>A0A0Q3QTT3_9BACI</name>
<dbReference type="PANTHER" id="PTHR35789">
    <property type="entry name" value="SPORE GERMINATION PROTEIN B3"/>
    <property type="match status" value="1"/>
</dbReference>
<keyword evidence="5" id="KW-0472">Membrane</keyword>
<feature type="domain" description="Spore germination protein N-terminal" evidence="9">
    <location>
        <begin position="22"/>
        <end position="185"/>
    </location>
</feature>
<keyword evidence="7" id="KW-0449">Lipoprotein</keyword>
<dbReference type="EMBL" id="LJIX01000006">
    <property type="protein sequence ID" value="KQL21126.1"/>
    <property type="molecule type" value="Genomic_DNA"/>
</dbReference>
<evidence type="ECO:0000256" key="2">
    <source>
        <dbReference type="ARBA" id="ARBA00007886"/>
    </source>
</evidence>
<comment type="similarity">
    <text evidence="2">Belongs to the GerABKC lipoprotein family.</text>
</comment>
<gene>
    <name evidence="10" type="ORF">AN957_22840</name>
</gene>
<dbReference type="PROSITE" id="PS51257">
    <property type="entry name" value="PROKAR_LIPOPROTEIN"/>
    <property type="match status" value="1"/>
</dbReference>
<dbReference type="GO" id="GO:0016020">
    <property type="term" value="C:membrane"/>
    <property type="evidence" value="ECO:0007669"/>
    <property type="project" value="UniProtKB-SubCell"/>
</dbReference>
<dbReference type="AlphaFoldDB" id="A0A0Q3QTT3"/>
<evidence type="ECO:0000256" key="4">
    <source>
        <dbReference type="ARBA" id="ARBA00022729"/>
    </source>
</evidence>
<dbReference type="NCBIfam" id="TIGR02887">
    <property type="entry name" value="spore_ger_x_C"/>
    <property type="match status" value="1"/>
</dbReference>
<evidence type="ECO:0000256" key="3">
    <source>
        <dbReference type="ARBA" id="ARBA00022544"/>
    </source>
</evidence>
<keyword evidence="6" id="KW-0564">Palmitate</keyword>
<dbReference type="RefSeq" id="WP_053477747.1">
    <property type="nucleotide sequence ID" value="NZ_CP041305.1"/>
</dbReference>
<evidence type="ECO:0000313" key="10">
    <source>
        <dbReference type="EMBL" id="KQL21126.1"/>
    </source>
</evidence>
<dbReference type="PATRIC" id="fig|1637975.4.peg.4564"/>
<keyword evidence="4" id="KW-0732">Signal</keyword>
<dbReference type="Pfam" id="PF05504">
    <property type="entry name" value="Spore_GerAC"/>
    <property type="match status" value="1"/>
</dbReference>
<dbReference type="Proteomes" id="UP000050996">
    <property type="component" value="Unassembled WGS sequence"/>
</dbReference>
<dbReference type="Gene3D" id="3.30.300.210">
    <property type="entry name" value="Nutrient germinant receptor protein C, domain 3"/>
    <property type="match status" value="1"/>
</dbReference>
<dbReference type="Pfam" id="PF25198">
    <property type="entry name" value="Spore_GerAC_N"/>
    <property type="match status" value="1"/>
</dbReference>
<dbReference type="STRING" id="1637975.AN957_22840"/>
<dbReference type="InterPro" id="IPR008844">
    <property type="entry name" value="Spore_GerAC-like"/>
</dbReference>